<dbReference type="GO" id="GO:0016197">
    <property type="term" value="P:endosomal transport"/>
    <property type="evidence" value="ECO:0007669"/>
    <property type="project" value="TreeGrafter"/>
</dbReference>
<feature type="region of interest" description="Disordered" evidence="8">
    <location>
        <begin position="187"/>
        <end position="244"/>
    </location>
</feature>
<dbReference type="InterPro" id="IPR036871">
    <property type="entry name" value="PX_dom_sf"/>
</dbReference>
<feature type="domain" description="PX" evidence="10">
    <location>
        <begin position="435"/>
        <end position="544"/>
    </location>
</feature>
<dbReference type="GO" id="GO:0005886">
    <property type="term" value="C:plasma membrane"/>
    <property type="evidence" value="ECO:0007669"/>
    <property type="project" value="TreeGrafter"/>
</dbReference>
<dbReference type="InterPro" id="IPR019497">
    <property type="entry name" value="Sorting_nexin_WASP-bd-dom"/>
</dbReference>
<evidence type="ECO:0000256" key="2">
    <source>
        <dbReference type="ARBA" id="ARBA00010883"/>
    </source>
</evidence>
<dbReference type="PROSITE" id="PS50002">
    <property type="entry name" value="SH3"/>
    <property type="match status" value="1"/>
</dbReference>
<dbReference type="PANTHER" id="PTHR45827:SF1">
    <property type="entry name" value="SORTING NEXIN"/>
    <property type="match status" value="1"/>
</dbReference>
<dbReference type="CDD" id="cd06862">
    <property type="entry name" value="PX_SNX9_18_like"/>
    <property type="match status" value="1"/>
</dbReference>
<dbReference type="Gene3D" id="3.30.1520.10">
    <property type="entry name" value="Phox-like domain"/>
    <property type="match status" value="1"/>
</dbReference>
<evidence type="ECO:0000259" key="9">
    <source>
        <dbReference type="PROSITE" id="PS50002"/>
    </source>
</evidence>
<dbReference type="Pfam" id="PF00787">
    <property type="entry name" value="PX"/>
    <property type="match status" value="1"/>
</dbReference>
<evidence type="ECO:0000256" key="6">
    <source>
        <dbReference type="PROSITE-ProRule" id="PRU00192"/>
    </source>
</evidence>
<organism evidence="11 12">
    <name type="scientific">Globodera rostochiensis</name>
    <name type="common">Golden nematode worm</name>
    <name type="synonym">Heterodera rostochiensis</name>
    <dbReference type="NCBI Taxonomy" id="31243"/>
    <lineage>
        <taxon>Eukaryota</taxon>
        <taxon>Metazoa</taxon>
        <taxon>Ecdysozoa</taxon>
        <taxon>Nematoda</taxon>
        <taxon>Chromadorea</taxon>
        <taxon>Rhabditida</taxon>
        <taxon>Tylenchina</taxon>
        <taxon>Tylenchomorpha</taxon>
        <taxon>Tylenchoidea</taxon>
        <taxon>Heteroderidae</taxon>
        <taxon>Heteroderinae</taxon>
        <taxon>Globodera</taxon>
    </lineage>
</organism>
<name>A0A914I948_GLORO</name>
<dbReference type="InterPro" id="IPR027267">
    <property type="entry name" value="AH/BAR_dom_sf"/>
</dbReference>
<dbReference type="InterPro" id="IPR036028">
    <property type="entry name" value="SH3-like_dom_sf"/>
</dbReference>
<dbReference type="Pfam" id="PF10456">
    <property type="entry name" value="BAR_3_WASP_bdg"/>
    <property type="match status" value="1"/>
</dbReference>
<evidence type="ECO:0000256" key="1">
    <source>
        <dbReference type="ARBA" id="ARBA00004156"/>
    </source>
</evidence>
<keyword evidence="7" id="KW-0175">Coiled coil</keyword>
<dbReference type="Proteomes" id="UP000887572">
    <property type="component" value="Unplaced"/>
</dbReference>
<dbReference type="PRINTS" id="PR00452">
    <property type="entry name" value="SH3DOMAIN"/>
</dbReference>
<comment type="similarity">
    <text evidence="2">Belongs to the sorting nexin family.</text>
</comment>
<keyword evidence="4" id="KW-0472">Membrane</keyword>
<dbReference type="CDD" id="cd11763">
    <property type="entry name" value="SH3_SNX9_like"/>
    <property type="match status" value="1"/>
</dbReference>
<dbReference type="PANTHER" id="PTHR45827">
    <property type="entry name" value="SORTING NEXIN"/>
    <property type="match status" value="1"/>
</dbReference>
<dbReference type="GO" id="GO:0097320">
    <property type="term" value="P:plasma membrane tubulation"/>
    <property type="evidence" value="ECO:0007669"/>
    <property type="project" value="TreeGrafter"/>
</dbReference>
<dbReference type="GO" id="GO:0035091">
    <property type="term" value="F:phosphatidylinositol binding"/>
    <property type="evidence" value="ECO:0007669"/>
    <property type="project" value="InterPro"/>
</dbReference>
<dbReference type="SUPFAM" id="SSF64268">
    <property type="entry name" value="PX domain"/>
    <property type="match status" value="1"/>
</dbReference>
<evidence type="ECO:0000256" key="3">
    <source>
        <dbReference type="ARBA" id="ARBA00022443"/>
    </source>
</evidence>
<dbReference type="GO" id="GO:0030659">
    <property type="term" value="C:cytoplasmic vesicle membrane"/>
    <property type="evidence" value="ECO:0007669"/>
    <property type="project" value="UniProtKB-SubCell"/>
</dbReference>
<reference evidence="12" key="1">
    <citation type="submission" date="2022-11" db="UniProtKB">
        <authorList>
            <consortium name="WormBaseParasite"/>
        </authorList>
    </citation>
    <scope>IDENTIFICATION</scope>
</reference>
<dbReference type="Pfam" id="PF14604">
    <property type="entry name" value="SH3_9"/>
    <property type="match status" value="1"/>
</dbReference>
<keyword evidence="5" id="KW-0968">Cytoplasmic vesicle</keyword>
<keyword evidence="3 6" id="KW-0728">SH3 domain</keyword>
<evidence type="ECO:0000259" key="10">
    <source>
        <dbReference type="PROSITE" id="PS50195"/>
    </source>
</evidence>
<evidence type="ECO:0000256" key="8">
    <source>
        <dbReference type="SAM" id="MobiDB-lite"/>
    </source>
</evidence>
<dbReference type="Gene3D" id="1.20.1270.60">
    <property type="entry name" value="Arfaptin homology (AH) domain/BAR domain"/>
    <property type="match status" value="1"/>
</dbReference>
<evidence type="ECO:0000256" key="5">
    <source>
        <dbReference type="ARBA" id="ARBA00023329"/>
    </source>
</evidence>
<proteinExistence type="inferred from homology"/>
<sequence length="781" mass="86473">MAQKWGQVKAEFDFEAQPGTGELAIRTGEVLTILKEGIEGGWVEGRNSKGKVGLFPASYVKKIQADGNAGIYPQLPVQSVKVHVRRRSLLVRRHTCSVLDPTKMAAQTALLVPFGGQTAVVKSLMTTPRGSICVVGPSAPALRRSATQRRLSRSQSRTAVTNVAKCVALATLSPALVNSVPPPMAPPPLPSLSSHPVPTAPMYSLPPTCAPQQHHTGPSSSMHSATKQSAVPSPSLPGFDAWDDPNAIGSTHGYNTAVKCAQQLDDDFDDDWSDEDEEVTAPNGRQPLKGVSEEGEETTASEFEVKMAVELKRQPSLEVQSDLEAAIEHISSSKTVPEKEFTSAHSFDTVQKETGAVIRSRSTGPEVTSISSHKQAGAGGAAKMKNINRFSNFVKSGMESYILATSKFSGRPGEMHEIVLVCSEMKWKCPSDYGYTCMVSKPKKESKLKGLKSFIAYSLTCSVTGIQVARRYKHFDWLHEQLASKYLPIPIPPLPEKQVAGLYEEDLIQHRRAILQLWVNKICRHPVLSQSGVWRHFMSCTDENQWKKGKRLAEKDEYVGGNFFNCIKAPEERLDLHNFEQQIDNFTRSSRSLEESCKTLYERIAEAQKRLIGPHKSNWQKLGQAFESVGQSLDLDQSQRNVHTPVKQNIKISAHNLHRIGSQHEEHGKKGLEQLLDFLYVSKGVYASIPDTVNIFKTVLTKMHENKRLQKEGKISDSDAEAIQSRVDVCAYAMLAEMTHQQEERDLDLAIAFGAFFSQQAAFYHNIGNQFSQLAELFKPK</sequence>
<evidence type="ECO:0000256" key="4">
    <source>
        <dbReference type="ARBA" id="ARBA00023136"/>
    </source>
</evidence>
<evidence type="ECO:0000256" key="7">
    <source>
        <dbReference type="SAM" id="Coils"/>
    </source>
</evidence>
<evidence type="ECO:0000313" key="11">
    <source>
        <dbReference type="Proteomes" id="UP000887572"/>
    </source>
</evidence>
<dbReference type="InterPro" id="IPR001683">
    <property type="entry name" value="PX_dom"/>
</dbReference>
<protein>
    <submittedName>
        <fullName evidence="12">Sorting nexin</fullName>
    </submittedName>
</protein>
<dbReference type="GO" id="GO:0006897">
    <property type="term" value="P:endocytosis"/>
    <property type="evidence" value="ECO:0007669"/>
    <property type="project" value="TreeGrafter"/>
</dbReference>
<dbReference type="FunFam" id="3.30.1520.10:FF:000004">
    <property type="entry name" value="Sorting nexin"/>
    <property type="match status" value="1"/>
</dbReference>
<feature type="domain" description="SH3" evidence="9">
    <location>
        <begin position="3"/>
        <end position="65"/>
    </location>
</feature>
<evidence type="ECO:0000313" key="12">
    <source>
        <dbReference type="WBParaSite" id="Gr19_v10_g7850.t2"/>
    </source>
</evidence>
<dbReference type="Gene3D" id="2.30.30.40">
    <property type="entry name" value="SH3 Domains"/>
    <property type="match status" value="1"/>
</dbReference>
<dbReference type="WBParaSite" id="Gr19_v10_g7850.t2">
    <property type="protein sequence ID" value="Gr19_v10_g7850.t2"/>
    <property type="gene ID" value="Gr19_v10_g7850"/>
</dbReference>
<feature type="compositionally biased region" description="Acidic residues" evidence="8">
    <location>
        <begin position="267"/>
        <end position="279"/>
    </location>
</feature>
<dbReference type="SMART" id="SM00326">
    <property type="entry name" value="SH3"/>
    <property type="match status" value="1"/>
</dbReference>
<dbReference type="PROSITE" id="PS50195">
    <property type="entry name" value="PX"/>
    <property type="match status" value="1"/>
</dbReference>
<dbReference type="SMART" id="SM00312">
    <property type="entry name" value="PX"/>
    <property type="match status" value="1"/>
</dbReference>
<feature type="region of interest" description="Disordered" evidence="8">
    <location>
        <begin position="267"/>
        <end position="300"/>
    </location>
</feature>
<dbReference type="AlphaFoldDB" id="A0A914I948"/>
<dbReference type="SUPFAM" id="SSF50044">
    <property type="entry name" value="SH3-domain"/>
    <property type="match status" value="1"/>
</dbReference>
<accession>A0A914I948</accession>
<dbReference type="InterPro" id="IPR001452">
    <property type="entry name" value="SH3_domain"/>
</dbReference>
<comment type="subcellular location">
    <subcellularLocation>
        <location evidence="1">Cytoplasmic vesicle membrane</location>
    </subcellularLocation>
</comment>
<feature type="coiled-coil region" evidence="7">
    <location>
        <begin position="576"/>
        <end position="610"/>
    </location>
</feature>
<keyword evidence="11" id="KW-1185">Reference proteome</keyword>
<feature type="compositionally biased region" description="Polar residues" evidence="8">
    <location>
        <begin position="210"/>
        <end position="232"/>
    </location>
</feature>